<sequence length="239" mass="26537">MQQDNLAELQSAVVLEQLRFAYDGTRTDIINIPEWRLNMAEKCFVFGASGTGKSTLMNLLSGVLKPTSGTITLFDQELTAMSARQKDQFRAQHIGVVFQQFNLIPYLSVAENIQLAAWFGGKPRLIQDEAFTQRLLGLLDALKLKPELLQRSSGELSVGQQQRVAIARALINEPELLIVDEPTSSLDTHARNSFMKHLMAICSAQNSALLFVSHDLSLQSHFDVAVDLAELNQLERAPS</sequence>
<keyword evidence="1" id="KW-0547">Nucleotide-binding</keyword>
<dbReference type="InterPro" id="IPR017871">
    <property type="entry name" value="ABC_transporter-like_CS"/>
</dbReference>
<comment type="caution">
    <text evidence="4">The sequence shown here is derived from an EMBL/GenBank/DDBJ whole genome shotgun (WGS) entry which is preliminary data.</text>
</comment>
<evidence type="ECO:0000313" key="5">
    <source>
        <dbReference type="Proteomes" id="UP001165393"/>
    </source>
</evidence>
<dbReference type="SUPFAM" id="SSF52540">
    <property type="entry name" value="P-loop containing nucleoside triphosphate hydrolases"/>
    <property type="match status" value="1"/>
</dbReference>
<feature type="domain" description="ABC transporter" evidence="3">
    <location>
        <begin position="13"/>
        <end position="239"/>
    </location>
</feature>
<proteinExistence type="predicted"/>
<dbReference type="GO" id="GO:0005886">
    <property type="term" value="C:plasma membrane"/>
    <property type="evidence" value="ECO:0007669"/>
    <property type="project" value="TreeGrafter"/>
</dbReference>
<dbReference type="AlphaFoldDB" id="A0AA41W7E2"/>
<gene>
    <name evidence="4" type="ORF">NAF29_11845</name>
</gene>
<dbReference type="PANTHER" id="PTHR24220">
    <property type="entry name" value="IMPORT ATP-BINDING PROTEIN"/>
    <property type="match status" value="1"/>
</dbReference>
<dbReference type="PANTHER" id="PTHR24220:SF611">
    <property type="entry name" value="ATP-BINDING COMPONENT OF ABC TRANSPORTER-RELATED"/>
    <property type="match status" value="1"/>
</dbReference>
<evidence type="ECO:0000256" key="1">
    <source>
        <dbReference type="ARBA" id="ARBA00022741"/>
    </source>
</evidence>
<dbReference type="GO" id="GO:0022857">
    <property type="term" value="F:transmembrane transporter activity"/>
    <property type="evidence" value="ECO:0007669"/>
    <property type="project" value="TreeGrafter"/>
</dbReference>
<dbReference type="Pfam" id="PF00005">
    <property type="entry name" value="ABC_tran"/>
    <property type="match status" value="1"/>
</dbReference>
<accession>A0AA41W7E2</accession>
<dbReference type="SMART" id="SM00382">
    <property type="entry name" value="AAA"/>
    <property type="match status" value="1"/>
</dbReference>
<evidence type="ECO:0000256" key="2">
    <source>
        <dbReference type="ARBA" id="ARBA00022840"/>
    </source>
</evidence>
<reference evidence="4 5" key="1">
    <citation type="journal article" date="2013" name="Antonie Van Leeuwenhoek">
        <title>Echinimonas agarilytica gen. nov., sp. nov., a new gammaproteobacterium isolated from the sea urchin Strongylocentrotus intermedius.</title>
        <authorList>
            <person name="Nedashkovskaya O.I."/>
            <person name="Stenkova A.M."/>
            <person name="Zhukova N.V."/>
            <person name="Van Trappen S."/>
            <person name="Lee J.S."/>
            <person name="Kim S.B."/>
        </authorList>
    </citation>
    <scope>NUCLEOTIDE SEQUENCE [LARGE SCALE GENOMIC DNA]</scope>
    <source>
        <strain evidence="4 5">KMM 6351</strain>
    </source>
</reference>
<evidence type="ECO:0000259" key="3">
    <source>
        <dbReference type="PROSITE" id="PS50893"/>
    </source>
</evidence>
<keyword evidence="2 4" id="KW-0067">ATP-binding</keyword>
<dbReference type="InterPro" id="IPR015854">
    <property type="entry name" value="ABC_transpr_LolD-like"/>
</dbReference>
<keyword evidence="5" id="KW-1185">Reference proteome</keyword>
<organism evidence="4 5">
    <name type="scientific">Echinimonas agarilytica</name>
    <dbReference type="NCBI Taxonomy" id="1215918"/>
    <lineage>
        <taxon>Bacteria</taxon>
        <taxon>Pseudomonadati</taxon>
        <taxon>Pseudomonadota</taxon>
        <taxon>Gammaproteobacteria</taxon>
        <taxon>Alteromonadales</taxon>
        <taxon>Echinimonadaceae</taxon>
        <taxon>Echinimonas</taxon>
    </lineage>
</organism>
<dbReference type="GO" id="GO:0005524">
    <property type="term" value="F:ATP binding"/>
    <property type="evidence" value="ECO:0007669"/>
    <property type="project" value="UniProtKB-KW"/>
</dbReference>
<evidence type="ECO:0000313" key="4">
    <source>
        <dbReference type="EMBL" id="MCM2680359.1"/>
    </source>
</evidence>
<dbReference type="RefSeq" id="WP_251261786.1">
    <property type="nucleotide sequence ID" value="NZ_JAMQGP010000006.1"/>
</dbReference>
<dbReference type="PROSITE" id="PS50893">
    <property type="entry name" value="ABC_TRANSPORTER_2"/>
    <property type="match status" value="1"/>
</dbReference>
<dbReference type="Proteomes" id="UP001165393">
    <property type="component" value="Unassembled WGS sequence"/>
</dbReference>
<protein>
    <submittedName>
        <fullName evidence="4">ATP-binding cassette domain-containing protein</fullName>
    </submittedName>
</protein>
<name>A0AA41W7E2_9GAMM</name>
<dbReference type="Gene3D" id="3.40.50.300">
    <property type="entry name" value="P-loop containing nucleotide triphosphate hydrolases"/>
    <property type="match status" value="1"/>
</dbReference>
<dbReference type="GO" id="GO:0016887">
    <property type="term" value="F:ATP hydrolysis activity"/>
    <property type="evidence" value="ECO:0007669"/>
    <property type="project" value="InterPro"/>
</dbReference>
<dbReference type="EMBL" id="JAMQGP010000006">
    <property type="protein sequence ID" value="MCM2680359.1"/>
    <property type="molecule type" value="Genomic_DNA"/>
</dbReference>
<dbReference type="PROSITE" id="PS00211">
    <property type="entry name" value="ABC_TRANSPORTER_1"/>
    <property type="match status" value="1"/>
</dbReference>
<dbReference type="InterPro" id="IPR027417">
    <property type="entry name" value="P-loop_NTPase"/>
</dbReference>
<dbReference type="InterPro" id="IPR003593">
    <property type="entry name" value="AAA+_ATPase"/>
</dbReference>
<dbReference type="InterPro" id="IPR003439">
    <property type="entry name" value="ABC_transporter-like_ATP-bd"/>
</dbReference>